<protein>
    <submittedName>
        <fullName evidence="1">Putative transcription factor, zinc-finger fold</fullName>
    </submittedName>
</protein>
<reference evidence="1 2" key="1">
    <citation type="submission" date="2018-07" db="EMBL/GenBank/DDBJ databases">
        <title>PhiCrAss001, a member of the most abundant bacteriophage family in the human gut, infects Bacteroides.</title>
        <authorList>
            <person name="Shkoporov A.N."/>
            <person name="Khokhlova E.V."/>
            <person name="Fitzgerald C.B."/>
            <person name="Stockdale S.R."/>
            <person name="Draper L.A."/>
            <person name="Ross R.P."/>
            <person name="Hill C."/>
        </authorList>
    </citation>
    <scope>NUCLEOTIDE SEQUENCE [LARGE SCALE GENOMIC DNA]</scope>
    <source>
        <strain evidence="2">crAss001</strain>
    </source>
</reference>
<proteinExistence type="predicted"/>
<keyword evidence="1" id="KW-0863">Zinc-finger</keyword>
<gene>
    <name evidence="1" type="ORF">crAss001_11</name>
</gene>
<keyword evidence="1" id="KW-0862">Zinc</keyword>
<keyword evidence="1" id="KW-0479">Metal-binding</keyword>
<dbReference type="EMBL" id="MH675552">
    <property type="protein sequence ID" value="AXQ62654.1"/>
    <property type="molecule type" value="Genomic_DNA"/>
</dbReference>
<name>A0A385DTB0_BPCA1</name>
<organism evidence="1 2">
    <name type="scientific">Bacteroides phage crAss001</name>
    <name type="common">Bacteroides phage PhiCrAss001</name>
    <dbReference type="NCBI Taxonomy" id="2301731"/>
    <lineage>
        <taxon>Viruses</taxon>
        <taxon>Duplodnaviria</taxon>
        <taxon>Heunggongvirae</taxon>
        <taxon>Uroviricota</taxon>
        <taxon>Caudoviricetes</taxon>
        <taxon>Crassvirales</taxon>
        <taxon>Steigviridae</taxon>
        <taxon>Asinivirinae</taxon>
        <taxon>Kehishuvirus</taxon>
        <taxon>Kehishuvirus primarius</taxon>
    </lineage>
</organism>
<dbReference type="GO" id="GO:0008270">
    <property type="term" value="F:zinc ion binding"/>
    <property type="evidence" value="ECO:0007669"/>
    <property type="project" value="UniProtKB-KW"/>
</dbReference>
<keyword evidence="2" id="KW-1185">Reference proteome</keyword>
<evidence type="ECO:0000313" key="2">
    <source>
        <dbReference type="Proteomes" id="UP000262320"/>
    </source>
</evidence>
<accession>A0A385DTB0</accession>
<dbReference type="Proteomes" id="UP000262320">
    <property type="component" value="Segment"/>
</dbReference>
<sequence>MENLSTEVKQFELETPKEEYNNIPVVYCKHCLSLAIMNLDGIDYCDKCGGTETGEAHIHEWEKMYGQKYGGNYLIEK</sequence>
<evidence type="ECO:0000313" key="1">
    <source>
        <dbReference type="EMBL" id="AXQ62654.1"/>
    </source>
</evidence>
<organismHost>
    <name type="scientific">Bacteroides intestinalis</name>
    <dbReference type="NCBI Taxonomy" id="329854"/>
</organismHost>